<dbReference type="Proteomes" id="UP001558613">
    <property type="component" value="Unassembled WGS sequence"/>
</dbReference>
<sequence length="96" mass="10296">MVCCSGFSCSVRRWLLKVRESLSVSKRPLISKRLSKAASMSYVIMISPVKADSVSPPPHECVCAAIKGQSSAGHSTQEHSWSPADVALDADPQPVL</sequence>
<name>A0ABR3L2X8_9TELE</name>
<protein>
    <submittedName>
        <fullName evidence="2">Uncharacterized protein</fullName>
    </submittedName>
</protein>
<accession>A0ABR3L2X8</accession>
<comment type="caution">
    <text evidence="2">The sequence shown here is derived from an EMBL/GenBank/DDBJ whole genome shotgun (WGS) entry which is preliminary data.</text>
</comment>
<evidence type="ECO:0000313" key="2">
    <source>
        <dbReference type="EMBL" id="KAL1247213.1"/>
    </source>
</evidence>
<organism evidence="2 3">
    <name type="scientific">Cirrhinus molitorella</name>
    <name type="common">mud carp</name>
    <dbReference type="NCBI Taxonomy" id="172907"/>
    <lineage>
        <taxon>Eukaryota</taxon>
        <taxon>Metazoa</taxon>
        <taxon>Chordata</taxon>
        <taxon>Craniata</taxon>
        <taxon>Vertebrata</taxon>
        <taxon>Euteleostomi</taxon>
        <taxon>Actinopterygii</taxon>
        <taxon>Neopterygii</taxon>
        <taxon>Teleostei</taxon>
        <taxon>Ostariophysi</taxon>
        <taxon>Cypriniformes</taxon>
        <taxon>Cyprinidae</taxon>
        <taxon>Labeoninae</taxon>
        <taxon>Labeonini</taxon>
        <taxon>Cirrhinus</taxon>
    </lineage>
</organism>
<dbReference type="EMBL" id="JAYMGO010000025">
    <property type="protein sequence ID" value="KAL1247213.1"/>
    <property type="molecule type" value="Genomic_DNA"/>
</dbReference>
<evidence type="ECO:0000313" key="3">
    <source>
        <dbReference type="Proteomes" id="UP001558613"/>
    </source>
</evidence>
<proteinExistence type="predicted"/>
<reference evidence="2 3" key="1">
    <citation type="submission" date="2023-09" db="EMBL/GenBank/DDBJ databases">
        <authorList>
            <person name="Wang M."/>
        </authorList>
    </citation>
    <scope>NUCLEOTIDE SEQUENCE [LARGE SCALE GENOMIC DNA]</scope>
    <source>
        <strain evidence="2">GT-2023</strain>
        <tissue evidence="2">Liver</tissue>
    </source>
</reference>
<keyword evidence="3" id="KW-1185">Reference proteome</keyword>
<gene>
    <name evidence="2" type="ORF">QQF64_022589</name>
</gene>
<evidence type="ECO:0000256" key="1">
    <source>
        <dbReference type="SAM" id="MobiDB-lite"/>
    </source>
</evidence>
<feature type="region of interest" description="Disordered" evidence="1">
    <location>
        <begin position="73"/>
        <end position="96"/>
    </location>
</feature>